<gene>
    <name evidence="1" type="ORF">TM448A01027_0001</name>
</gene>
<protein>
    <submittedName>
        <fullName evidence="1">Uncharacterized protein</fullName>
    </submittedName>
</protein>
<proteinExistence type="predicted"/>
<organism evidence="1">
    <name type="scientific">viral metagenome</name>
    <dbReference type="NCBI Taxonomy" id="1070528"/>
    <lineage>
        <taxon>unclassified sequences</taxon>
        <taxon>metagenomes</taxon>
        <taxon>organismal metagenomes</taxon>
    </lineage>
</organism>
<dbReference type="EMBL" id="MT144090">
    <property type="protein sequence ID" value="QJA48549.1"/>
    <property type="molecule type" value="Genomic_DNA"/>
</dbReference>
<dbReference type="AlphaFoldDB" id="A0A6H1ZM57"/>
<accession>A0A6H1ZM57</accession>
<reference evidence="1" key="1">
    <citation type="submission" date="2020-03" db="EMBL/GenBank/DDBJ databases">
        <title>The deep terrestrial virosphere.</title>
        <authorList>
            <person name="Holmfeldt K."/>
            <person name="Nilsson E."/>
            <person name="Simone D."/>
            <person name="Lopez-Fernandez M."/>
            <person name="Wu X."/>
            <person name="de Brujin I."/>
            <person name="Lundin D."/>
            <person name="Andersson A."/>
            <person name="Bertilsson S."/>
            <person name="Dopson M."/>
        </authorList>
    </citation>
    <scope>NUCLEOTIDE SEQUENCE</scope>
    <source>
        <strain evidence="1">TM448A01027</strain>
    </source>
</reference>
<name>A0A6H1ZM57_9ZZZZ</name>
<sequence>MQISKTVLEAKYYNMKNSDLCKELDITNPTLVSYLIKYNIPLKGKGNRGQRPKVEIVE</sequence>
<evidence type="ECO:0000313" key="1">
    <source>
        <dbReference type="EMBL" id="QJA48549.1"/>
    </source>
</evidence>